<reference evidence="2" key="1">
    <citation type="submission" date="2011-07" db="EMBL/GenBank/DDBJ databases">
        <authorList>
            <consortium name="Caenorhabditis brenneri Sequencing and Analysis Consortium"/>
            <person name="Wilson R.K."/>
        </authorList>
    </citation>
    <scope>NUCLEOTIDE SEQUENCE [LARGE SCALE GENOMIC DNA]</scope>
    <source>
        <strain evidence="2">PB2801</strain>
    </source>
</reference>
<proteinExistence type="predicted"/>
<gene>
    <name evidence="1" type="ORF">CAEBREN_14437</name>
</gene>
<keyword evidence="2" id="KW-1185">Reference proteome</keyword>
<dbReference type="InParanoid" id="G0PNT2"/>
<dbReference type="Proteomes" id="UP000008068">
    <property type="component" value="Unassembled WGS sequence"/>
</dbReference>
<dbReference type="AlphaFoldDB" id="G0PNT2"/>
<accession>G0PNT2</accession>
<evidence type="ECO:0000313" key="1">
    <source>
        <dbReference type="EMBL" id="EGT44635.1"/>
    </source>
</evidence>
<dbReference type="HOGENOM" id="CLU_2499890_0_0_1"/>
<evidence type="ECO:0000313" key="2">
    <source>
        <dbReference type="Proteomes" id="UP000008068"/>
    </source>
</evidence>
<sequence>MADLFAKFESHYAQYPTDNWSSIDMNPINLDNAPDTYQIESPRGSSQTASHFMKELNQLTYLTRIDNDRSGLFRIVLVLRDFVKCA</sequence>
<organism evidence="2">
    <name type="scientific">Caenorhabditis brenneri</name>
    <name type="common">Nematode worm</name>
    <dbReference type="NCBI Taxonomy" id="135651"/>
    <lineage>
        <taxon>Eukaryota</taxon>
        <taxon>Metazoa</taxon>
        <taxon>Ecdysozoa</taxon>
        <taxon>Nematoda</taxon>
        <taxon>Chromadorea</taxon>
        <taxon>Rhabditida</taxon>
        <taxon>Rhabditina</taxon>
        <taxon>Rhabditomorpha</taxon>
        <taxon>Rhabditoidea</taxon>
        <taxon>Rhabditidae</taxon>
        <taxon>Peloderinae</taxon>
        <taxon>Caenorhabditis</taxon>
    </lineage>
</organism>
<protein>
    <submittedName>
        <fullName evidence="1">Uncharacterized protein</fullName>
    </submittedName>
</protein>
<dbReference type="EMBL" id="GL382308">
    <property type="protein sequence ID" value="EGT44635.1"/>
    <property type="molecule type" value="Genomic_DNA"/>
</dbReference>
<name>G0PNT2_CAEBE</name>